<evidence type="ECO:0000256" key="5">
    <source>
        <dbReference type="SAM" id="SignalP"/>
    </source>
</evidence>
<dbReference type="RefSeq" id="WP_378162980.1">
    <property type="nucleotide sequence ID" value="NZ_JBHSBU010000001.1"/>
</dbReference>
<keyword evidence="5" id="KW-0732">Signal</keyword>
<dbReference type="PANTHER" id="PTHR42978:SF6">
    <property type="entry name" value="QUORUM-QUENCHING LACTONASE YTNP-RELATED"/>
    <property type="match status" value="1"/>
</dbReference>
<evidence type="ECO:0000256" key="1">
    <source>
        <dbReference type="ARBA" id="ARBA00007749"/>
    </source>
</evidence>
<evidence type="ECO:0000259" key="6">
    <source>
        <dbReference type="SMART" id="SM00849"/>
    </source>
</evidence>
<evidence type="ECO:0000313" key="7">
    <source>
        <dbReference type="EMBL" id="MFC4159333.1"/>
    </source>
</evidence>
<dbReference type="SUPFAM" id="SSF56281">
    <property type="entry name" value="Metallo-hydrolase/oxidoreductase"/>
    <property type="match status" value="1"/>
</dbReference>
<dbReference type="CDD" id="cd07720">
    <property type="entry name" value="OPHC2-like_MBL-fold"/>
    <property type="match status" value="1"/>
</dbReference>
<gene>
    <name evidence="7" type="ORF">ACFOW7_08180</name>
</gene>
<keyword evidence="2" id="KW-0479">Metal-binding</keyword>
<keyword evidence="8" id="KW-1185">Reference proteome</keyword>
<keyword evidence="4" id="KW-0862">Zinc</keyword>
<evidence type="ECO:0000256" key="3">
    <source>
        <dbReference type="ARBA" id="ARBA00022801"/>
    </source>
</evidence>
<feature type="chain" id="PRO_5045770289" evidence="5">
    <location>
        <begin position="34"/>
        <end position="328"/>
    </location>
</feature>
<feature type="domain" description="Metallo-beta-lactamase" evidence="6">
    <location>
        <begin position="95"/>
        <end position="300"/>
    </location>
</feature>
<evidence type="ECO:0000256" key="4">
    <source>
        <dbReference type="ARBA" id="ARBA00022833"/>
    </source>
</evidence>
<keyword evidence="3" id="KW-0378">Hydrolase</keyword>
<comment type="caution">
    <text evidence="7">The sequence shown here is derived from an EMBL/GenBank/DDBJ whole genome shotgun (WGS) entry which is preliminary data.</text>
</comment>
<evidence type="ECO:0000313" key="8">
    <source>
        <dbReference type="Proteomes" id="UP001595791"/>
    </source>
</evidence>
<dbReference type="InterPro" id="IPR036866">
    <property type="entry name" value="RibonucZ/Hydroxyglut_hydro"/>
</dbReference>
<reference evidence="8" key="1">
    <citation type="journal article" date="2019" name="Int. J. Syst. Evol. Microbiol.">
        <title>The Global Catalogue of Microorganisms (GCM) 10K type strain sequencing project: providing services to taxonomists for standard genome sequencing and annotation.</title>
        <authorList>
            <consortium name="The Broad Institute Genomics Platform"/>
            <consortium name="The Broad Institute Genome Sequencing Center for Infectious Disease"/>
            <person name="Wu L."/>
            <person name="Ma J."/>
        </authorList>
    </citation>
    <scope>NUCLEOTIDE SEQUENCE [LARGE SCALE GENOMIC DNA]</scope>
    <source>
        <strain evidence="8">LMG 29894</strain>
    </source>
</reference>
<dbReference type="Gene3D" id="3.60.15.10">
    <property type="entry name" value="Ribonuclease Z/Hydroxyacylglutathione hydrolase-like"/>
    <property type="match status" value="1"/>
</dbReference>
<feature type="signal peptide" evidence="5">
    <location>
        <begin position="1"/>
        <end position="33"/>
    </location>
</feature>
<dbReference type="InterPro" id="IPR051013">
    <property type="entry name" value="MBL_superfamily_lactonases"/>
</dbReference>
<dbReference type="SMART" id="SM00849">
    <property type="entry name" value="Lactamase_B"/>
    <property type="match status" value="1"/>
</dbReference>
<organism evidence="7 8">
    <name type="scientific">Chitinimonas lacunae</name>
    <dbReference type="NCBI Taxonomy" id="1963018"/>
    <lineage>
        <taxon>Bacteria</taxon>
        <taxon>Pseudomonadati</taxon>
        <taxon>Pseudomonadota</taxon>
        <taxon>Betaproteobacteria</taxon>
        <taxon>Neisseriales</taxon>
        <taxon>Chitinibacteraceae</taxon>
        <taxon>Chitinimonas</taxon>
    </lineage>
</organism>
<accession>A0ABV8MME5</accession>
<dbReference type="PANTHER" id="PTHR42978">
    <property type="entry name" value="QUORUM-QUENCHING LACTONASE YTNP-RELATED-RELATED"/>
    <property type="match status" value="1"/>
</dbReference>
<dbReference type="Proteomes" id="UP001595791">
    <property type="component" value="Unassembled WGS sequence"/>
</dbReference>
<sequence length="328" mass="35576">MSSITTRFSHAALLGTLSLLAPTAALVSLPAQAAAPQVKTQAPGFYRLMVGEVEITALSDGTVKLPVSQLLTDIHPKEVEATLARHYLPQPVETSINAFLINTGKHLVLVDSGAGNKFGPGAGRILASLKAAGYRPEDIDAVLLTHIHGDHSNGVTIEGKPAFPHAVVYADRHETEFWLDERNASTVAEDQRRMFKDAKEALGPYQAANRLRTFEGETELLPGVRSKPTHGHTPGHSFYVVESQGQRMEFWGDLIHAGAVQFAKPAVTIRFDVDSKAAARQRHGAFAEAAKHGYWVGASHLSFPGIGHLRRDGKGYAWLPVNYSLNEQ</sequence>
<name>A0ABV8MME5_9NEIS</name>
<dbReference type="EMBL" id="JBHSBU010000001">
    <property type="protein sequence ID" value="MFC4159333.1"/>
    <property type="molecule type" value="Genomic_DNA"/>
</dbReference>
<protein>
    <submittedName>
        <fullName evidence="7">MBL fold metallo-hydrolase</fullName>
    </submittedName>
</protein>
<dbReference type="Pfam" id="PF00753">
    <property type="entry name" value="Lactamase_B"/>
    <property type="match status" value="1"/>
</dbReference>
<proteinExistence type="inferred from homology"/>
<comment type="similarity">
    <text evidence="1">Belongs to the metallo-beta-lactamase superfamily.</text>
</comment>
<evidence type="ECO:0000256" key="2">
    <source>
        <dbReference type="ARBA" id="ARBA00022723"/>
    </source>
</evidence>
<dbReference type="InterPro" id="IPR001279">
    <property type="entry name" value="Metallo-B-lactamas"/>
</dbReference>